<evidence type="ECO:0008006" key="4">
    <source>
        <dbReference type="Google" id="ProtNLM"/>
    </source>
</evidence>
<accession>A0A4R6YNK3</accession>
<organism evidence="2 3">
    <name type="scientific">Tahibacter aquaticus</name>
    <dbReference type="NCBI Taxonomy" id="520092"/>
    <lineage>
        <taxon>Bacteria</taxon>
        <taxon>Pseudomonadati</taxon>
        <taxon>Pseudomonadota</taxon>
        <taxon>Gammaproteobacteria</taxon>
        <taxon>Lysobacterales</taxon>
        <taxon>Rhodanobacteraceae</taxon>
        <taxon>Tahibacter</taxon>
    </lineage>
</organism>
<feature type="chain" id="PRO_5021026053" description="Quercetin dioxygenase-like cupin family protein" evidence="1">
    <location>
        <begin position="25"/>
        <end position="167"/>
    </location>
</feature>
<dbReference type="Gene3D" id="2.60.120.10">
    <property type="entry name" value="Jelly Rolls"/>
    <property type="match status" value="1"/>
</dbReference>
<proteinExistence type="predicted"/>
<protein>
    <recommendedName>
        <fullName evidence="4">Quercetin dioxygenase-like cupin family protein</fullName>
    </recommendedName>
</protein>
<dbReference type="SUPFAM" id="SSF51182">
    <property type="entry name" value="RmlC-like cupins"/>
    <property type="match status" value="1"/>
</dbReference>
<evidence type="ECO:0000313" key="3">
    <source>
        <dbReference type="Proteomes" id="UP000295293"/>
    </source>
</evidence>
<dbReference type="OrthoDB" id="1433532at2"/>
<evidence type="ECO:0000256" key="1">
    <source>
        <dbReference type="SAM" id="SignalP"/>
    </source>
</evidence>
<gene>
    <name evidence="2" type="ORF">DFR29_117127</name>
</gene>
<keyword evidence="3" id="KW-1185">Reference proteome</keyword>
<name>A0A4R6YNK3_9GAMM</name>
<dbReference type="RefSeq" id="WP_133821069.1">
    <property type="nucleotide sequence ID" value="NZ_SNZH01000017.1"/>
</dbReference>
<feature type="signal peptide" evidence="1">
    <location>
        <begin position="1"/>
        <end position="24"/>
    </location>
</feature>
<comment type="caution">
    <text evidence="2">The sequence shown here is derived from an EMBL/GenBank/DDBJ whole genome shotgun (WGS) entry which is preliminary data.</text>
</comment>
<sequence length="167" mass="17267">MYRCRCSLVLLAGLWLCSAPVAQAEAPGRGELRLAPGEFDFSRAAGGGPGTSGMAAVQSVVVHGDPSKPGLYTLMLRIPPHTRIAAHGHPDERVGTVVAGAWRIGYGARFDAAALRELPAGSFYTEPAGGLHFAETGDSEVILHLSGIGPTGLIPSAKETHTTGSNP</sequence>
<dbReference type="AlphaFoldDB" id="A0A4R6YNK3"/>
<dbReference type="EMBL" id="SNZH01000017">
    <property type="protein sequence ID" value="TDR39217.1"/>
    <property type="molecule type" value="Genomic_DNA"/>
</dbReference>
<dbReference type="InterPro" id="IPR014710">
    <property type="entry name" value="RmlC-like_jellyroll"/>
</dbReference>
<dbReference type="Proteomes" id="UP000295293">
    <property type="component" value="Unassembled WGS sequence"/>
</dbReference>
<evidence type="ECO:0000313" key="2">
    <source>
        <dbReference type="EMBL" id="TDR39217.1"/>
    </source>
</evidence>
<dbReference type="CDD" id="cd06989">
    <property type="entry name" value="cupin_DRT102"/>
    <property type="match status" value="1"/>
</dbReference>
<reference evidence="2 3" key="1">
    <citation type="submission" date="2019-03" db="EMBL/GenBank/DDBJ databases">
        <title>Genomic Encyclopedia of Type Strains, Phase IV (KMG-IV): sequencing the most valuable type-strain genomes for metagenomic binning, comparative biology and taxonomic classification.</title>
        <authorList>
            <person name="Goeker M."/>
        </authorList>
    </citation>
    <scope>NUCLEOTIDE SEQUENCE [LARGE SCALE GENOMIC DNA]</scope>
    <source>
        <strain evidence="2 3">DSM 21667</strain>
    </source>
</reference>
<keyword evidence="1" id="KW-0732">Signal</keyword>
<dbReference type="InterPro" id="IPR011051">
    <property type="entry name" value="RmlC_Cupin_sf"/>
</dbReference>